<dbReference type="Proteomes" id="UP000807025">
    <property type="component" value="Unassembled WGS sequence"/>
</dbReference>
<evidence type="ECO:0000313" key="1">
    <source>
        <dbReference type="EMBL" id="KAF9486652.1"/>
    </source>
</evidence>
<dbReference type="AlphaFoldDB" id="A0A9P6D0S2"/>
<dbReference type="EMBL" id="MU155049">
    <property type="protein sequence ID" value="KAF9486652.1"/>
    <property type="molecule type" value="Genomic_DNA"/>
</dbReference>
<sequence>KTRIDGQNAQLEADLLKFAIVINIPLAVFDYPEWKKLVKNVDACLISTTLCHIRDILIPQEVGHVRTVQIKELWMCENLTITFDGNTTRAPESESVYTIHVITVDRVVYVFEGNKASDESHTGHHLFQILDNLRPSQFTGIGSDDTGNTCVAHEKVQKEYPWILNMADPCHHLNNLTKDICNLPHFKGIIKDVHRTVKFFKKSTIANSHLKKAHRVHMILCGTASTVTFEMNLQQFFSVTKPLAKSITCLESSHATMADVYVFWLAIMASMNYTLQSDIGLPNDVAKNIGHLCNYHFNQSIHDGPSDIFITSFFLDPCFQNSNVLKGINPLTINMLRISGASGF</sequence>
<comment type="caution">
    <text evidence="1">The sequence shown here is derived from an EMBL/GenBank/DDBJ whole genome shotgun (WGS) entry which is preliminary data.</text>
</comment>
<evidence type="ECO:0008006" key="3">
    <source>
        <dbReference type="Google" id="ProtNLM"/>
    </source>
</evidence>
<gene>
    <name evidence="1" type="ORF">BDN71DRAFT_1563862</name>
</gene>
<accession>A0A9P6D0S2</accession>
<name>A0A9P6D0S2_PLEER</name>
<proteinExistence type="predicted"/>
<reference evidence="1" key="1">
    <citation type="submission" date="2020-11" db="EMBL/GenBank/DDBJ databases">
        <authorList>
            <consortium name="DOE Joint Genome Institute"/>
            <person name="Ahrendt S."/>
            <person name="Riley R."/>
            <person name="Andreopoulos W."/>
            <person name="Labutti K."/>
            <person name="Pangilinan J."/>
            <person name="Ruiz-Duenas F.J."/>
            <person name="Barrasa J.M."/>
            <person name="Sanchez-Garcia M."/>
            <person name="Camarero S."/>
            <person name="Miyauchi S."/>
            <person name="Serrano A."/>
            <person name="Linde D."/>
            <person name="Babiker R."/>
            <person name="Drula E."/>
            <person name="Ayuso-Fernandez I."/>
            <person name="Pacheco R."/>
            <person name="Padilla G."/>
            <person name="Ferreira P."/>
            <person name="Barriuso J."/>
            <person name="Kellner H."/>
            <person name="Castanera R."/>
            <person name="Alfaro M."/>
            <person name="Ramirez L."/>
            <person name="Pisabarro A.G."/>
            <person name="Kuo A."/>
            <person name="Tritt A."/>
            <person name="Lipzen A."/>
            <person name="He G."/>
            <person name="Yan M."/>
            <person name="Ng V."/>
            <person name="Cullen D."/>
            <person name="Martin F."/>
            <person name="Rosso M.-N."/>
            <person name="Henrissat B."/>
            <person name="Hibbett D."/>
            <person name="Martinez A.T."/>
            <person name="Grigoriev I.V."/>
        </authorList>
    </citation>
    <scope>NUCLEOTIDE SEQUENCE</scope>
    <source>
        <strain evidence="1">ATCC 90797</strain>
    </source>
</reference>
<feature type="non-terminal residue" evidence="1">
    <location>
        <position position="1"/>
    </location>
</feature>
<organism evidence="1 2">
    <name type="scientific">Pleurotus eryngii</name>
    <name type="common">Boletus of the steppes</name>
    <dbReference type="NCBI Taxonomy" id="5323"/>
    <lineage>
        <taxon>Eukaryota</taxon>
        <taxon>Fungi</taxon>
        <taxon>Dikarya</taxon>
        <taxon>Basidiomycota</taxon>
        <taxon>Agaricomycotina</taxon>
        <taxon>Agaricomycetes</taxon>
        <taxon>Agaricomycetidae</taxon>
        <taxon>Agaricales</taxon>
        <taxon>Pleurotineae</taxon>
        <taxon>Pleurotaceae</taxon>
        <taxon>Pleurotus</taxon>
    </lineage>
</organism>
<keyword evidence="2" id="KW-1185">Reference proteome</keyword>
<dbReference type="SUPFAM" id="SSF53098">
    <property type="entry name" value="Ribonuclease H-like"/>
    <property type="match status" value="1"/>
</dbReference>
<dbReference type="OrthoDB" id="3236755at2759"/>
<evidence type="ECO:0000313" key="2">
    <source>
        <dbReference type="Proteomes" id="UP000807025"/>
    </source>
</evidence>
<dbReference type="InterPro" id="IPR012337">
    <property type="entry name" value="RNaseH-like_sf"/>
</dbReference>
<protein>
    <recommendedName>
        <fullName evidence="3">DUF659 domain-containing protein</fullName>
    </recommendedName>
</protein>